<dbReference type="Pfam" id="PF09356">
    <property type="entry name" value="Phage_BR0599"/>
    <property type="match status" value="1"/>
</dbReference>
<dbReference type="Pfam" id="PF09931">
    <property type="entry name" value="Phage_phiJL001_Gp84_N"/>
    <property type="match status" value="1"/>
</dbReference>
<proteinExistence type="predicted"/>
<comment type="caution">
    <text evidence="2">The sequence shown here is derived from an EMBL/GenBank/DDBJ whole genome shotgun (WGS) entry which is preliminary data.</text>
</comment>
<keyword evidence="3" id="KW-1185">Reference proteome</keyword>
<gene>
    <name evidence="2" type="ORF">SAMN05216577_12844</name>
</gene>
<evidence type="ECO:0000313" key="3">
    <source>
        <dbReference type="Proteomes" id="UP000183385"/>
    </source>
</evidence>
<name>A0AAQ1KJ97_9PSED</name>
<organism evidence="2 3">
    <name type="scientific">Pseudomonas citronellolis</name>
    <dbReference type="NCBI Taxonomy" id="53408"/>
    <lineage>
        <taxon>Bacteria</taxon>
        <taxon>Pseudomonadati</taxon>
        <taxon>Pseudomonadota</taxon>
        <taxon>Gammaproteobacteria</taxon>
        <taxon>Pseudomonadales</taxon>
        <taxon>Pseudomonadaceae</taxon>
        <taxon>Pseudomonas</taxon>
    </lineage>
</organism>
<dbReference type="InterPro" id="IPR018964">
    <property type="entry name" value="Phage_phiJL001_Gp84_C"/>
</dbReference>
<dbReference type="AlphaFoldDB" id="A0AAQ1KJ97"/>
<evidence type="ECO:0000313" key="2">
    <source>
        <dbReference type="EMBL" id="SFD52625.1"/>
    </source>
</evidence>
<evidence type="ECO:0000259" key="1">
    <source>
        <dbReference type="Pfam" id="PF09356"/>
    </source>
</evidence>
<accession>A0AAQ1KJ97</accession>
<dbReference type="Proteomes" id="UP000183385">
    <property type="component" value="Unassembled WGS sequence"/>
</dbReference>
<dbReference type="EMBL" id="FOLS01000028">
    <property type="protein sequence ID" value="SFD52625.1"/>
    <property type="molecule type" value="Genomic_DNA"/>
</dbReference>
<protein>
    <recommendedName>
        <fullName evidence="1">Bacteriophage phiJL001 Gp84 C-terminal domain-containing protein</fullName>
    </recommendedName>
</protein>
<dbReference type="RefSeq" id="WP_074983565.1">
    <property type="nucleotide sequence ID" value="NZ_FOLS01000028.1"/>
</dbReference>
<feature type="domain" description="Bacteriophage phiJL001 Gp84 C-terminal" evidence="1">
    <location>
        <begin position="186"/>
        <end position="265"/>
    </location>
</feature>
<sequence length="274" mass="29928">MSFDSIEQSVDSGRPIELCQVSYTGNLWFYTSADREIVFDGRTFKPVPMKVPDRESSSDSNKSSGTFTFARDVEVAEIFRIQPPSEPVIVTVWSQHYLDDGFVVAWKGRIVNAEWKGAYVELTSDTIFTSMKRMGLRRRYSSNCPHALYGAGCGVSRDAFKEVSTVSGMSGLSISVFSAVGKPDNFYAGGYITWENNLNGNVEKRMVRSSVGATGVLTLASLPVALAGLQSVTLYPGCDHTLGPGGCPKFANERRYGGCPYIPKKSPFGGTPIY</sequence>
<reference evidence="2 3" key="1">
    <citation type="submission" date="2016-10" db="EMBL/GenBank/DDBJ databases">
        <authorList>
            <person name="Varghese N."/>
            <person name="Submissions S."/>
        </authorList>
    </citation>
    <scope>NUCLEOTIDE SEQUENCE [LARGE SCALE GENOMIC DNA]</scope>
    <source>
        <strain evidence="2 3">LMG 18378</strain>
    </source>
</reference>